<protein>
    <recommendedName>
        <fullName evidence="6">VQ domain-containing protein</fullName>
    </recommendedName>
</protein>
<evidence type="ECO:0000256" key="2">
    <source>
        <dbReference type="ARBA" id="ARBA00022553"/>
    </source>
</evidence>
<feature type="region of interest" description="Disordered" evidence="4">
    <location>
        <begin position="120"/>
        <end position="160"/>
    </location>
</feature>
<dbReference type="OrthoDB" id="776586at2759"/>
<sequence length="282" mass="29329">MKHSTLTSSLHISLLIPTLLQFSFSLALTSEPLLLPLLKATMEVAAPKQLLPSSMALGPNSPSSSTSSSSPSSAAASPSHRFNPLPPSPRPVPRTIETAPFPTTFVQADTASFKQVVQMLTGSDKPSPSPSLSSQRPAKNHHHSGSGVTGGQSGVPCRPKKPAFKLYERRSGLKNLKMIAPLAMAAAAAAGASPRKAPEMLSPSVLNFPSLALSPVTPLVTDPFNRSPAEGEAAAIAQKGFFLHPSPRGAEPPRLLPLFPVTSPRNMATTSSAAATATSPLQ</sequence>
<name>A0A8J5WB47_ZIZPA</name>
<feature type="region of interest" description="Disordered" evidence="4">
    <location>
        <begin position="246"/>
        <end position="282"/>
    </location>
</feature>
<evidence type="ECO:0000256" key="5">
    <source>
        <dbReference type="SAM" id="SignalP"/>
    </source>
</evidence>
<dbReference type="AlphaFoldDB" id="A0A8J5WB47"/>
<evidence type="ECO:0000313" key="8">
    <source>
        <dbReference type="Proteomes" id="UP000729402"/>
    </source>
</evidence>
<comment type="subcellular location">
    <subcellularLocation>
        <location evidence="1">Nucleus</location>
    </subcellularLocation>
</comment>
<dbReference type="InterPro" id="IPR008889">
    <property type="entry name" value="VQ"/>
</dbReference>
<feature type="signal peptide" evidence="5">
    <location>
        <begin position="1"/>
        <end position="25"/>
    </location>
</feature>
<dbReference type="PANTHER" id="PTHR33402">
    <property type="entry name" value="VQ MOTIF-CONTAINING PROTEIN 11-LIKE"/>
    <property type="match status" value="1"/>
</dbReference>
<evidence type="ECO:0000256" key="1">
    <source>
        <dbReference type="ARBA" id="ARBA00004123"/>
    </source>
</evidence>
<dbReference type="GO" id="GO:0005634">
    <property type="term" value="C:nucleus"/>
    <property type="evidence" value="ECO:0007669"/>
    <property type="project" value="UniProtKB-SubCell"/>
</dbReference>
<evidence type="ECO:0000256" key="3">
    <source>
        <dbReference type="ARBA" id="ARBA00023242"/>
    </source>
</evidence>
<gene>
    <name evidence="7" type="ORF">GUJ93_ZPchr0010g10023</name>
</gene>
<evidence type="ECO:0000313" key="7">
    <source>
        <dbReference type="EMBL" id="KAG8086120.1"/>
    </source>
</evidence>
<organism evidence="7 8">
    <name type="scientific">Zizania palustris</name>
    <name type="common">Northern wild rice</name>
    <dbReference type="NCBI Taxonomy" id="103762"/>
    <lineage>
        <taxon>Eukaryota</taxon>
        <taxon>Viridiplantae</taxon>
        <taxon>Streptophyta</taxon>
        <taxon>Embryophyta</taxon>
        <taxon>Tracheophyta</taxon>
        <taxon>Spermatophyta</taxon>
        <taxon>Magnoliopsida</taxon>
        <taxon>Liliopsida</taxon>
        <taxon>Poales</taxon>
        <taxon>Poaceae</taxon>
        <taxon>BOP clade</taxon>
        <taxon>Oryzoideae</taxon>
        <taxon>Oryzeae</taxon>
        <taxon>Zizaniinae</taxon>
        <taxon>Zizania</taxon>
    </lineage>
</organism>
<accession>A0A8J5WB47</accession>
<feature type="domain" description="VQ" evidence="6">
    <location>
        <begin position="100"/>
        <end position="126"/>
    </location>
</feature>
<feature type="chain" id="PRO_5035267385" description="VQ domain-containing protein" evidence="5">
    <location>
        <begin position="26"/>
        <end position="282"/>
    </location>
</feature>
<proteinExistence type="predicted"/>
<keyword evidence="5" id="KW-0732">Signal</keyword>
<dbReference type="Pfam" id="PF05678">
    <property type="entry name" value="VQ"/>
    <property type="match status" value="1"/>
</dbReference>
<keyword evidence="2" id="KW-0597">Phosphoprotein</keyword>
<dbReference type="Proteomes" id="UP000729402">
    <property type="component" value="Unassembled WGS sequence"/>
</dbReference>
<feature type="region of interest" description="Disordered" evidence="4">
    <location>
        <begin position="55"/>
        <end position="97"/>
    </location>
</feature>
<dbReference type="EMBL" id="JAAALK010000082">
    <property type="protein sequence ID" value="KAG8086120.1"/>
    <property type="molecule type" value="Genomic_DNA"/>
</dbReference>
<comment type="caution">
    <text evidence="7">The sequence shown here is derived from an EMBL/GenBank/DDBJ whole genome shotgun (WGS) entry which is preliminary data.</text>
</comment>
<evidence type="ECO:0000259" key="6">
    <source>
        <dbReference type="Pfam" id="PF05678"/>
    </source>
</evidence>
<keyword evidence="8" id="KW-1185">Reference proteome</keyword>
<reference evidence="7" key="2">
    <citation type="submission" date="2021-02" db="EMBL/GenBank/DDBJ databases">
        <authorList>
            <person name="Kimball J.A."/>
            <person name="Haas M.W."/>
            <person name="Macchietto M."/>
            <person name="Kono T."/>
            <person name="Duquette J."/>
            <person name="Shao M."/>
        </authorList>
    </citation>
    <scope>NUCLEOTIDE SEQUENCE</scope>
    <source>
        <tissue evidence="7">Fresh leaf tissue</tissue>
    </source>
</reference>
<evidence type="ECO:0000256" key="4">
    <source>
        <dbReference type="SAM" id="MobiDB-lite"/>
    </source>
</evidence>
<feature type="compositionally biased region" description="Low complexity" evidence="4">
    <location>
        <begin position="61"/>
        <end position="79"/>
    </location>
</feature>
<dbReference type="PANTHER" id="PTHR33402:SF15">
    <property type="entry name" value="OS05G0519000 PROTEIN"/>
    <property type="match status" value="1"/>
</dbReference>
<feature type="compositionally biased region" description="Low complexity" evidence="4">
    <location>
        <begin position="268"/>
        <end position="282"/>
    </location>
</feature>
<reference evidence="7" key="1">
    <citation type="journal article" date="2021" name="bioRxiv">
        <title>Whole Genome Assembly and Annotation of Northern Wild Rice, Zizania palustris L., Supports a Whole Genome Duplication in the Zizania Genus.</title>
        <authorList>
            <person name="Haas M."/>
            <person name="Kono T."/>
            <person name="Macchietto M."/>
            <person name="Millas R."/>
            <person name="McGilp L."/>
            <person name="Shao M."/>
            <person name="Duquette J."/>
            <person name="Hirsch C.N."/>
            <person name="Kimball J."/>
        </authorList>
    </citation>
    <scope>NUCLEOTIDE SEQUENCE</scope>
    <source>
        <tissue evidence="7">Fresh leaf tissue</tissue>
    </source>
</reference>
<dbReference type="InterPro" id="IPR039611">
    <property type="entry name" value="VQ_4/11/13/19/31/33"/>
</dbReference>
<keyword evidence="3" id="KW-0539">Nucleus</keyword>